<reference evidence="2 3" key="1">
    <citation type="submission" date="2018-11" db="EMBL/GenBank/DDBJ databases">
        <authorList>
            <consortium name="Pathogen Informatics"/>
        </authorList>
    </citation>
    <scope>NUCLEOTIDE SEQUENCE [LARGE SCALE GENOMIC DNA]</scope>
</reference>
<evidence type="ECO:0000313" key="2">
    <source>
        <dbReference type="EMBL" id="VDM79440.1"/>
    </source>
</evidence>
<proteinExistence type="predicted"/>
<keyword evidence="3" id="KW-1185">Reference proteome</keyword>
<dbReference type="OrthoDB" id="10491721at2759"/>
<evidence type="ECO:0000256" key="1">
    <source>
        <dbReference type="SAM" id="MobiDB-lite"/>
    </source>
</evidence>
<protein>
    <submittedName>
        <fullName evidence="2">Uncharacterized protein</fullName>
    </submittedName>
</protein>
<sequence>MNTNWMTSKVFKTESPDELEVETITKPKSASEPPPPKNVIERKTSSSGRFVITTEDLDGLADSKDDGHERSQDGEAFVENGVVSYDKVSGEAPMQRFKGVHFSVGDKDQNDDRKREQAETNTTINLKSWR</sequence>
<accession>A0A3P7J1Z2</accession>
<feature type="region of interest" description="Disordered" evidence="1">
    <location>
        <begin position="58"/>
        <end position="77"/>
    </location>
</feature>
<feature type="compositionally biased region" description="Basic and acidic residues" evidence="1">
    <location>
        <begin position="104"/>
        <end position="118"/>
    </location>
</feature>
<organism evidence="2 3">
    <name type="scientific">Strongylus vulgaris</name>
    <name type="common">Blood worm</name>
    <dbReference type="NCBI Taxonomy" id="40348"/>
    <lineage>
        <taxon>Eukaryota</taxon>
        <taxon>Metazoa</taxon>
        <taxon>Ecdysozoa</taxon>
        <taxon>Nematoda</taxon>
        <taxon>Chromadorea</taxon>
        <taxon>Rhabditida</taxon>
        <taxon>Rhabditina</taxon>
        <taxon>Rhabditomorpha</taxon>
        <taxon>Strongyloidea</taxon>
        <taxon>Strongylidae</taxon>
        <taxon>Strongylus</taxon>
    </lineage>
</organism>
<dbReference type="AlphaFoldDB" id="A0A3P7J1Z2"/>
<evidence type="ECO:0000313" key="3">
    <source>
        <dbReference type="Proteomes" id="UP000270094"/>
    </source>
</evidence>
<name>A0A3P7J1Z2_STRVU</name>
<dbReference type="Proteomes" id="UP000270094">
    <property type="component" value="Unassembled WGS sequence"/>
</dbReference>
<feature type="region of interest" description="Disordered" evidence="1">
    <location>
        <begin position="103"/>
        <end position="130"/>
    </location>
</feature>
<feature type="compositionally biased region" description="Polar residues" evidence="1">
    <location>
        <begin position="119"/>
        <end position="130"/>
    </location>
</feature>
<dbReference type="EMBL" id="UYYB01105135">
    <property type="protein sequence ID" value="VDM79440.1"/>
    <property type="molecule type" value="Genomic_DNA"/>
</dbReference>
<feature type="region of interest" description="Disordered" evidence="1">
    <location>
        <begin position="1"/>
        <end position="47"/>
    </location>
</feature>
<gene>
    <name evidence="2" type="ORF">SVUK_LOCUS14438</name>
</gene>
<feature type="compositionally biased region" description="Basic and acidic residues" evidence="1">
    <location>
        <begin position="61"/>
        <end position="73"/>
    </location>
</feature>